<gene>
    <name evidence="1" type="ORF">A2803_02945</name>
</gene>
<name>A0A1F7Z1S1_9BACT</name>
<comment type="caution">
    <text evidence="1">The sequence shown here is derived from an EMBL/GenBank/DDBJ whole genome shotgun (WGS) entry which is preliminary data.</text>
</comment>
<protein>
    <submittedName>
        <fullName evidence="1">Uncharacterized protein</fullName>
    </submittedName>
</protein>
<proteinExistence type="predicted"/>
<evidence type="ECO:0000313" key="2">
    <source>
        <dbReference type="Proteomes" id="UP000178870"/>
    </source>
</evidence>
<dbReference type="AlphaFoldDB" id="A0A1F7Z1S1"/>
<sequence length="74" mass="8039">MVKAVVILVVRDLFTARPYAHLAQFQITAVVVVHHHPHLHQPHLVEEAAVEEEGGEAVVPALGAAKLVLPIVEQ</sequence>
<dbReference type="EMBL" id="MGGP01000009">
    <property type="protein sequence ID" value="OGM33049.1"/>
    <property type="molecule type" value="Genomic_DNA"/>
</dbReference>
<reference evidence="1 2" key="1">
    <citation type="journal article" date="2016" name="Nat. Commun.">
        <title>Thousands of microbial genomes shed light on interconnected biogeochemical processes in an aquifer system.</title>
        <authorList>
            <person name="Anantharaman K."/>
            <person name="Brown C.T."/>
            <person name="Hug L.A."/>
            <person name="Sharon I."/>
            <person name="Castelle C.J."/>
            <person name="Probst A.J."/>
            <person name="Thomas B.C."/>
            <person name="Singh A."/>
            <person name="Wilkins M.J."/>
            <person name="Karaoz U."/>
            <person name="Brodie E.L."/>
            <person name="Williams K.H."/>
            <person name="Hubbard S.S."/>
            <person name="Banfield J.F."/>
        </authorList>
    </citation>
    <scope>NUCLEOTIDE SEQUENCE [LARGE SCALE GENOMIC DNA]</scope>
</reference>
<organism evidence="1 2">
    <name type="scientific">Candidatus Woesebacteria bacterium RIFCSPHIGHO2_01_FULL_44_21</name>
    <dbReference type="NCBI Taxonomy" id="1802503"/>
    <lineage>
        <taxon>Bacteria</taxon>
        <taxon>Candidatus Woeseibacteriota</taxon>
    </lineage>
</organism>
<dbReference type="Proteomes" id="UP000178870">
    <property type="component" value="Unassembled WGS sequence"/>
</dbReference>
<evidence type="ECO:0000313" key="1">
    <source>
        <dbReference type="EMBL" id="OGM33049.1"/>
    </source>
</evidence>
<accession>A0A1F7Z1S1</accession>